<dbReference type="InterPro" id="IPR002937">
    <property type="entry name" value="Amino_oxidase"/>
</dbReference>
<accession>A0A2G9UFQ4</accession>
<dbReference type="SUPFAM" id="SSF54373">
    <property type="entry name" value="FAD-linked reductases, C-terminal domain"/>
    <property type="match status" value="1"/>
</dbReference>
<dbReference type="EMBL" id="KZ346794">
    <property type="protein sequence ID" value="PIO69061.1"/>
    <property type="molecule type" value="Genomic_DNA"/>
</dbReference>
<organism evidence="2 3">
    <name type="scientific">Teladorsagia circumcincta</name>
    <name type="common">Brown stomach worm</name>
    <name type="synonym">Ostertagia circumcincta</name>
    <dbReference type="NCBI Taxonomy" id="45464"/>
    <lineage>
        <taxon>Eukaryota</taxon>
        <taxon>Metazoa</taxon>
        <taxon>Ecdysozoa</taxon>
        <taxon>Nematoda</taxon>
        <taxon>Chromadorea</taxon>
        <taxon>Rhabditida</taxon>
        <taxon>Rhabditina</taxon>
        <taxon>Rhabditomorpha</taxon>
        <taxon>Strongyloidea</taxon>
        <taxon>Trichostrongylidae</taxon>
        <taxon>Teladorsagia</taxon>
    </lineage>
</organism>
<evidence type="ECO:0000259" key="1">
    <source>
        <dbReference type="Pfam" id="PF01593"/>
    </source>
</evidence>
<dbReference type="Gene3D" id="3.90.660.10">
    <property type="match status" value="1"/>
</dbReference>
<name>A0A2G9UFQ4_TELCI</name>
<dbReference type="InterPro" id="IPR050281">
    <property type="entry name" value="Flavin_monoamine_oxidase"/>
</dbReference>
<proteinExistence type="predicted"/>
<reference evidence="2 3" key="1">
    <citation type="submission" date="2015-09" db="EMBL/GenBank/DDBJ databases">
        <title>Draft genome of the parasitic nematode Teladorsagia circumcincta isolate WARC Sus (inbred).</title>
        <authorList>
            <person name="Mitreva M."/>
        </authorList>
    </citation>
    <scope>NUCLEOTIDE SEQUENCE [LARGE SCALE GENOMIC DNA]</scope>
    <source>
        <strain evidence="2 3">S</strain>
    </source>
</reference>
<evidence type="ECO:0000313" key="3">
    <source>
        <dbReference type="Proteomes" id="UP000230423"/>
    </source>
</evidence>
<dbReference type="PANTHER" id="PTHR10742:SF407">
    <property type="entry name" value="AMINE OXIDASE DOMAIN-CONTAINING PROTEIN"/>
    <property type="match status" value="1"/>
</dbReference>
<dbReference type="GO" id="GO:0046592">
    <property type="term" value="F:polyamine oxidase activity"/>
    <property type="evidence" value="ECO:0007669"/>
    <property type="project" value="TreeGrafter"/>
</dbReference>
<sequence length="298" mass="33806">MSTMSFMKEQIVLVDESIPFPMAALKETNSMQNNLISNRVRKGNGLRRFVLLSLVKDWLDFVKDIEEQFAAEALERSDMSVAERFQELYEQWISLALLNFADWDDGGSEPRSFTLKKKGFRDILEDIKVKVPENRIKLNSVVTKITYSGFGNMMKVFLEYTRPWWPQDANAIAPLDSHSPLAESFPMLQPLYWNKKILVAWVSGKGPQLISKLSDEELVEGLTHHLREALGDPSIPLPVKIFRHSWITDPLVGGSYSYLTPNSVKYVPDAFVRMAEPIIIEDKQGQPDMGTVVDGAAP</sequence>
<dbReference type="OrthoDB" id="5046242at2759"/>
<dbReference type="Proteomes" id="UP000230423">
    <property type="component" value="Unassembled WGS sequence"/>
</dbReference>
<dbReference type="Pfam" id="PF01593">
    <property type="entry name" value="Amino_oxidase"/>
    <property type="match status" value="1"/>
</dbReference>
<gene>
    <name evidence="2" type="ORF">TELCIR_09127</name>
</gene>
<evidence type="ECO:0000313" key="2">
    <source>
        <dbReference type="EMBL" id="PIO69061.1"/>
    </source>
</evidence>
<dbReference type="AlphaFoldDB" id="A0A2G9UFQ4"/>
<feature type="domain" description="Amine oxidase" evidence="1">
    <location>
        <begin position="147"/>
        <end position="267"/>
    </location>
</feature>
<keyword evidence="3" id="KW-1185">Reference proteome</keyword>
<dbReference type="PANTHER" id="PTHR10742">
    <property type="entry name" value="FLAVIN MONOAMINE OXIDASE"/>
    <property type="match status" value="1"/>
</dbReference>
<protein>
    <recommendedName>
        <fullName evidence="1">Amine oxidase domain-containing protein</fullName>
    </recommendedName>
</protein>